<dbReference type="EC" id="4.2.1.47" evidence="4"/>
<dbReference type="InterPro" id="IPR006368">
    <property type="entry name" value="GDP_Man_deHydtase"/>
</dbReference>
<comment type="pathway">
    <text evidence="2">Nucleotide-sugar biosynthesis; GDP-L-fucose biosynthesis via de novo pathway; GDP-L-fucose from GDP-alpha-D-mannose: step 1/2.</text>
</comment>
<comment type="similarity">
    <text evidence="3">Belongs to the NAD(P)-dependent epimerase/dehydratase family. GDP-mannose 4,6-dehydratase subfamily.</text>
</comment>
<reference evidence="10" key="1">
    <citation type="journal article" date="2015" name="Proc. Natl. Acad. Sci. U.S.A.">
        <title>Genome sequence of the Asian Tiger mosquito, Aedes albopictus, reveals insights into its biology, genetics, and evolution.</title>
        <authorList>
            <person name="Chen X.G."/>
            <person name="Jiang X."/>
            <person name="Gu J."/>
            <person name="Xu M."/>
            <person name="Wu Y."/>
            <person name="Deng Y."/>
            <person name="Zhang C."/>
            <person name="Bonizzoni M."/>
            <person name="Dermauw W."/>
            <person name="Vontas J."/>
            <person name="Armbruster P."/>
            <person name="Huang X."/>
            <person name="Yang Y."/>
            <person name="Zhang H."/>
            <person name="He W."/>
            <person name="Peng H."/>
            <person name="Liu Y."/>
            <person name="Wu K."/>
            <person name="Chen J."/>
            <person name="Lirakis M."/>
            <person name="Topalis P."/>
            <person name="Van Leeuwen T."/>
            <person name="Hall A.B."/>
            <person name="Jiang X."/>
            <person name="Thorpe C."/>
            <person name="Mueller R.L."/>
            <person name="Sun C."/>
            <person name="Waterhouse R.M."/>
            <person name="Yan G."/>
            <person name="Tu Z.J."/>
            <person name="Fang X."/>
            <person name="James A.A."/>
        </authorList>
    </citation>
    <scope>NUCLEOTIDE SEQUENCE [LARGE SCALE GENOMIC DNA]</scope>
    <source>
        <strain evidence="10">Foshan</strain>
    </source>
</reference>
<dbReference type="GeneID" id="109413462"/>
<dbReference type="Pfam" id="PF16363">
    <property type="entry name" value="GDP_Man_Dehyd"/>
    <property type="match status" value="1"/>
</dbReference>
<evidence type="ECO:0000256" key="2">
    <source>
        <dbReference type="ARBA" id="ARBA00004912"/>
    </source>
</evidence>
<feature type="domain" description="NAD(P)-binding" evidence="8">
    <location>
        <begin position="40"/>
        <end position="371"/>
    </location>
</feature>
<evidence type="ECO:0000313" key="10">
    <source>
        <dbReference type="Proteomes" id="UP000069940"/>
    </source>
</evidence>
<reference evidence="9" key="2">
    <citation type="submission" date="2025-05" db="UniProtKB">
        <authorList>
            <consortium name="EnsemblMetazoa"/>
        </authorList>
    </citation>
    <scope>IDENTIFICATION</scope>
    <source>
        <strain evidence="9">Foshan</strain>
    </source>
</reference>
<evidence type="ECO:0000256" key="1">
    <source>
        <dbReference type="ARBA" id="ARBA00001937"/>
    </source>
</evidence>
<dbReference type="InterPro" id="IPR036291">
    <property type="entry name" value="NAD(P)-bd_dom_sf"/>
</dbReference>
<dbReference type="EnsemblMetazoa" id="AALFPA23_001688.R1238">
    <property type="protein sequence ID" value="AALFPA23_001688.P1238"/>
    <property type="gene ID" value="AALFPA23_001688"/>
</dbReference>
<evidence type="ECO:0000313" key="9">
    <source>
        <dbReference type="EnsemblMetazoa" id="AALFPA23_001688.P1238"/>
    </source>
</evidence>
<dbReference type="PANTHER" id="PTHR43715:SF1">
    <property type="entry name" value="GDP-MANNOSE 4,6 DEHYDRATASE"/>
    <property type="match status" value="1"/>
</dbReference>
<feature type="compositionally biased region" description="Polar residues" evidence="7">
    <location>
        <begin position="19"/>
        <end position="30"/>
    </location>
</feature>
<protein>
    <recommendedName>
        <fullName evidence="4">GDP-mannose 4,6-dehydratase</fullName>
        <ecNumber evidence="4">4.2.1.47</ecNumber>
    </recommendedName>
    <alternativeName>
        <fullName evidence="6">GDP-D-mannose dehydratase</fullName>
    </alternativeName>
</protein>
<feature type="region of interest" description="Disordered" evidence="7">
    <location>
        <begin position="1"/>
        <end position="34"/>
    </location>
</feature>
<evidence type="ECO:0000256" key="3">
    <source>
        <dbReference type="ARBA" id="ARBA00009263"/>
    </source>
</evidence>
<dbReference type="PANTHER" id="PTHR43715">
    <property type="entry name" value="GDP-MANNOSE 4,6-DEHYDRATASE"/>
    <property type="match status" value="1"/>
</dbReference>
<evidence type="ECO:0000256" key="7">
    <source>
        <dbReference type="SAM" id="MobiDB-lite"/>
    </source>
</evidence>
<dbReference type="Gene3D" id="3.40.50.720">
    <property type="entry name" value="NAD(P)-binding Rossmann-like Domain"/>
    <property type="match status" value="1"/>
</dbReference>
<sequence length="385" mass="43608">MSQENGSNKKRRLSLENHLASTESEGSSHSAADPNRRVALITGITGQDGSYLAEFLLKKDYEVHGIIRRASTFNTSRIEHLYADPHSHKQGKMKLHYGDMTDSSCLVKIISSVRPSEIYNLAAQSHVKVSFDLSEYTAEVDAVGTLRLLDAIRTCGLEKCVRFYQASTSELYGKVVETPQNEKTPFYPRSPYACAKMYGYWIVINYREAYGIFACNGILFNHESPRRGENFVTRKVTRSVAKISLNQMECLELGNLDSKRDWGHAQDYVEAMWMMLQQPEPQDYVIATGECHSVREFVEESFKHIGREIEWRGSGVEEVGVEKGTDTVRVRINPKFFRPTEVDLLLGDASKAKRELGWSPKVSFLQLVADMMVADIELMKKNPNA</sequence>
<dbReference type="CDD" id="cd05260">
    <property type="entry name" value="GDP_MD_SDR_e"/>
    <property type="match status" value="1"/>
</dbReference>
<dbReference type="InterPro" id="IPR016040">
    <property type="entry name" value="NAD(P)-bd_dom"/>
</dbReference>
<keyword evidence="5" id="KW-0456">Lyase</keyword>
<evidence type="ECO:0000256" key="6">
    <source>
        <dbReference type="ARBA" id="ARBA00031085"/>
    </source>
</evidence>
<dbReference type="NCBIfam" id="TIGR01472">
    <property type="entry name" value="gmd"/>
    <property type="match status" value="1"/>
</dbReference>
<proteinExistence type="inferred from homology"/>
<evidence type="ECO:0000259" key="8">
    <source>
        <dbReference type="Pfam" id="PF16363"/>
    </source>
</evidence>
<dbReference type="SUPFAM" id="SSF51735">
    <property type="entry name" value="NAD(P)-binding Rossmann-fold domains"/>
    <property type="match status" value="1"/>
</dbReference>
<keyword evidence="10" id="KW-1185">Reference proteome</keyword>
<organism evidence="9 10">
    <name type="scientific">Aedes albopictus</name>
    <name type="common">Asian tiger mosquito</name>
    <name type="synonym">Stegomyia albopicta</name>
    <dbReference type="NCBI Taxonomy" id="7160"/>
    <lineage>
        <taxon>Eukaryota</taxon>
        <taxon>Metazoa</taxon>
        <taxon>Ecdysozoa</taxon>
        <taxon>Arthropoda</taxon>
        <taxon>Hexapoda</taxon>
        <taxon>Insecta</taxon>
        <taxon>Pterygota</taxon>
        <taxon>Neoptera</taxon>
        <taxon>Endopterygota</taxon>
        <taxon>Diptera</taxon>
        <taxon>Nematocera</taxon>
        <taxon>Culicoidea</taxon>
        <taxon>Culicidae</taxon>
        <taxon>Culicinae</taxon>
        <taxon>Aedini</taxon>
        <taxon>Aedes</taxon>
        <taxon>Stegomyia</taxon>
    </lineage>
</organism>
<dbReference type="Proteomes" id="UP000069940">
    <property type="component" value="Unassembled WGS sequence"/>
</dbReference>
<comment type="cofactor">
    <cofactor evidence="1">
        <name>NADP(+)</name>
        <dbReference type="ChEBI" id="CHEBI:58349"/>
    </cofactor>
</comment>
<dbReference type="HAMAP" id="MF_00955">
    <property type="entry name" value="GDP_Man_dehydratase"/>
    <property type="match status" value="1"/>
</dbReference>
<accession>A0ABM1XPT5</accession>
<dbReference type="Gene3D" id="3.90.25.10">
    <property type="entry name" value="UDP-galactose 4-epimerase, domain 1"/>
    <property type="match status" value="1"/>
</dbReference>
<evidence type="ECO:0000256" key="5">
    <source>
        <dbReference type="ARBA" id="ARBA00023239"/>
    </source>
</evidence>
<evidence type="ECO:0000256" key="4">
    <source>
        <dbReference type="ARBA" id="ARBA00011989"/>
    </source>
</evidence>
<dbReference type="RefSeq" id="XP_019542682.3">
    <property type="nucleotide sequence ID" value="XM_019687137.3"/>
</dbReference>
<name>A0ABM1XPT5_AEDAL</name>